<accession>A0A562LER4</accession>
<dbReference type="AlphaFoldDB" id="A0A562LER4"/>
<reference evidence="4 5" key="1">
    <citation type="journal article" date="2015" name="Stand. Genomic Sci.">
        <title>Genomic Encyclopedia of Bacterial and Archaeal Type Strains, Phase III: the genomes of soil and plant-associated and newly described type strains.</title>
        <authorList>
            <person name="Whitman W.B."/>
            <person name="Woyke T."/>
            <person name="Klenk H.P."/>
            <person name="Zhou Y."/>
            <person name="Lilburn T.G."/>
            <person name="Beck B.J."/>
            <person name="De Vos P."/>
            <person name="Vandamme P."/>
            <person name="Eisen J.A."/>
            <person name="Garrity G."/>
            <person name="Hugenholtz P."/>
            <person name="Kyrpides N.C."/>
        </authorList>
    </citation>
    <scope>NUCLEOTIDE SEQUENCE [LARGE SCALE GENOMIC DNA]</scope>
    <source>
        <strain evidence="4 5">CGMCC 1.10821</strain>
    </source>
</reference>
<keyword evidence="3" id="KW-0472">Membrane</keyword>
<name>A0A562LER4_9GAMM</name>
<keyword evidence="3" id="KW-1133">Transmembrane helix</keyword>
<evidence type="ECO:0000256" key="1">
    <source>
        <dbReference type="SAM" id="Coils"/>
    </source>
</evidence>
<organism evidence="4 5">
    <name type="scientific">Luteimonas cucumeris</name>
    <dbReference type="NCBI Taxonomy" id="985012"/>
    <lineage>
        <taxon>Bacteria</taxon>
        <taxon>Pseudomonadati</taxon>
        <taxon>Pseudomonadota</taxon>
        <taxon>Gammaproteobacteria</taxon>
        <taxon>Lysobacterales</taxon>
        <taxon>Lysobacteraceae</taxon>
        <taxon>Luteimonas</taxon>
    </lineage>
</organism>
<protein>
    <submittedName>
        <fullName evidence="4">Uncharacterized protein</fullName>
    </submittedName>
</protein>
<evidence type="ECO:0000256" key="3">
    <source>
        <dbReference type="SAM" id="Phobius"/>
    </source>
</evidence>
<dbReference type="RefSeq" id="WP_144897899.1">
    <property type="nucleotide sequence ID" value="NZ_VLKN01000001.1"/>
</dbReference>
<dbReference type="Proteomes" id="UP000315167">
    <property type="component" value="Unassembled WGS sequence"/>
</dbReference>
<dbReference type="EMBL" id="VLKN01000001">
    <property type="protein sequence ID" value="TWI06099.1"/>
    <property type="molecule type" value="Genomic_DNA"/>
</dbReference>
<keyword evidence="5" id="KW-1185">Reference proteome</keyword>
<feature type="coiled-coil region" evidence="1">
    <location>
        <begin position="252"/>
        <end position="286"/>
    </location>
</feature>
<evidence type="ECO:0000313" key="4">
    <source>
        <dbReference type="EMBL" id="TWI06099.1"/>
    </source>
</evidence>
<feature type="region of interest" description="Disordered" evidence="2">
    <location>
        <begin position="403"/>
        <end position="422"/>
    </location>
</feature>
<evidence type="ECO:0000313" key="5">
    <source>
        <dbReference type="Proteomes" id="UP000315167"/>
    </source>
</evidence>
<evidence type="ECO:0000256" key="2">
    <source>
        <dbReference type="SAM" id="MobiDB-lite"/>
    </source>
</evidence>
<feature type="transmembrane region" description="Helical" evidence="3">
    <location>
        <begin position="68"/>
        <end position="86"/>
    </location>
</feature>
<keyword evidence="1" id="KW-0175">Coiled coil</keyword>
<proteinExistence type="predicted"/>
<comment type="caution">
    <text evidence="4">The sequence shown here is derived from an EMBL/GenBank/DDBJ whole genome shotgun (WGS) entry which is preliminary data.</text>
</comment>
<dbReference type="OrthoDB" id="6064500at2"/>
<keyword evidence="3" id="KW-0812">Transmembrane</keyword>
<sequence>MDWKQTLKDIAIAIGKGLWFLARQLYALLVMLGRFIFLRAIPATWQWLRGTVFPALRRFYLWLPHRRIVAGSVAGVAAIAIAALLLRTPGDIPATDNAASDATNASTSPAPAHAIMGANGLTPLPRGPWTDLARQLVDAQDLATATRITREVLARGGMATTDGERIVVEAIGPATPYAMTAVEARNLAMEARNRETAFRLHASEFAHFLDTFAWDLGGSANDDNPAWLTKDEVRAIEDEREARFDAIAAVATAEAEAREQEWQRRIASLEARFEEARADLTVVEDAVRAVSSAERKQLHPRLEAAKQRRRDALGPLVAARRAANEASRDARRQVSRIEQNGHREAWAERQVGPNYESGDAFLQLLDTWVREAAKHPGDPQSFTPLFLAEMARLQQTPFDLLGSEYMRPSRGTDQSVDLRGGPRSDDYRMTLLEMQLFLAAFQRGQPPARTAGRATAWSSRFTNNIVDALLPPAHAQGSLSQCADIKKILGGDSPGEASATDWAVNEAGNAAFEALGKLYGISEGVLSGIGSASKILRVVIQFANTEVEVHAEQGTVHKPPSGGGDGHGSRYAWFTASAGVDPKDLEAYERALQDQETRTGEIINQCFGALELPALQSLREIADAAENWRVRWEIRPLFPAHMNIPMGDPDNDFIKRNSVQREMQLKRASPAHAEARLKAMVEREQASRGEVALAHHTVVAKVVDTGAPGFGEMVNAVKGMLGLGMTNTVVDMAAGWMKHILVPRAAAAQSIEYHCLQVERRRPPVGEVRAWGNGGDIARVRDNCVVPGTPE</sequence>
<feature type="transmembrane region" description="Helical" evidence="3">
    <location>
        <begin position="25"/>
        <end position="48"/>
    </location>
</feature>
<gene>
    <name evidence="4" type="ORF">IP90_00362</name>
</gene>